<gene>
    <name evidence="7" type="ORF">BV394_06265</name>
</gene>
<dbReference type="AlphaFoldDB" id="A0A1U7DLV5"/>
<feature type="transmembrane region" description="Helical" evidence="6">
    <location>
        <begin position="143"/>
        <end position="167"/>
    </location>
</feature>
<dbReference type="PANTHER" id="PTHR39087">
    <property type="entry name" value="UPF0104 MEMBRANE PROTEIN MJ1595"/>
    <property type="match status" value="1"/>
</dbReference>
<accession>A0A1U7DLV5</accession>
<sequence length="312" mass="32620">MLVPLGLLALFVVGLAGLALSTGWGETFAHIARIGPGQLALLLALSLVNYLARAIRWHMMTRRAGLPTRPGQSLRHFLGGFAMSVTPARLGELVRMRWLYRETGRPIEQTAPLALLDRAADLGAMGLLLALAVAFTAGGGQVALWIAAGAVALAYAVTRPALMNLLVTRAWRGIGRFPRLFARLRRGVRVLEPFAGAGIAAPLLALGAIGWLAEGYAFHLLLAWLGADIGAAAAVAIFMSATLAGGLTGAPGGLGGAEAAMMGLLVLQGVPADMALAATAIIRVTTFWFAILTGIAVFPLAERLSLRVEHAR</sequence>
<proteinExistence type="predicted"/>
<dbReference type="GO" id="GO:0005886">
    <property type="term" value="C:plasma membrane"/>
    <property type="evidence" value="ECO:0007669"/>
    <property type="project" value="UniProtKB-SubCell"/>
</dbReference>
<dbReference type="PANTHER" id="PTHR39087:SF2">
    <property type="entry name" value="UPF0104 MEMBRANE PROTEIN MJ1595"/>
    <property type="match status" value="1"/>
</dbReference>
<keyword evidence="3 6" id="KW-0812">Transmembrane</keyword>
<feature type="transmembrane region" description="Helical" evidence="6">
    <location>
        <begin position="119"/>
        <end position="137"/>
    </location>
</feature>
<evidence type="ECO:0000256" key="2">
    <source>
        <dbReference type="ARBA" id="ARBA00022475"/>
    </source>
</evidence>
<evidence type="ECO:0000313" key="7">
    <source>
        <dbReference type="EMBL" id="APX91007.1"/>
    </source>
</evidence>
<dbReference type="NCBIfam" id="TIGR00374">
    <property type="entry name" value="flippase-like domain"/>
    <property type="match status" value="1"/>
</dbReference>
<evidence type="ECO:0000256" key="1">
    <source>
        <dbReference type="ARBA" id="ARBA00004651"/>
    </source>
</evidence>
<feature type="transmembrane region" description="Helical" evidence="6">
    <location>
        <begin position="188"/>
        <end position="212"/>
    </location>
</feature>
<protein>
    <recommendedName>
        <fullName evidence="9">TIGR00374 family protein</fullName>
    </recommendedName>
</protein>
<organism evidence="7 8">
    <name type="scientific">Brevirhabdus pacifica</name>
    <dbReference type="NCBI Taxonomy" id="1267768"/>
    <lineage>
        <taxon>Bacteria</taxon>
        <taxon>Pseudomonadati</taxon>
        <taxon>Pseudomonadota</taxon>
        <taxon>Alphaproteobacteria</taxon>
        <taxon>Rhodobacterales</taxon>
        <taxon>Paracoccaceae</taxon>
        <taxon>Brevirhabdus</taxon>
    </lineage>
</organism>
<dbReference type="Pfam" id="PF03706">
    <property type="entry name" value="LPG_synthase_TM"/>
    <property type="match status" value="1"/>
</dbReference>
<keyword evidence="2" id="KW-1003">Cell membrane</keyword>
<feature type="transmembrane region" description="Helical" evidence="6">
    <location>
        <begin position="31"/>
        <end position="52"/>
    </location>
</feature>
<keyword evidence="4 6" id="KW-1133">Transmembrane helix</keyword>
<evidence type="ECO:0000256" key="5">
    <source>
        <dbReference type="ARBA" id="ARBA00023136"/>
    </source>
</evidence>
<comment type="subcellular location">
    <subcellularLocation>
        <location evidence="1">Cell membrane</location>
        <topology evidence="1">Multi-pass membrane protein</topology>
    </subcellularLocation>
</comment>
<feature type="transmembrane region" description="Helical" evidence="6">
    <location>
        <begin position="218"/>
        <end position="247"/>
    </location>
</feature>
<dbReference type="Proteomes" id="UP000187266">
    <property type="component" value="Chromosome"/>
</dbReference>
<evidence type="ECO:0008006" key="9">
    <source>
        <dbReference type="Google" id="ProtNLM"/>
    </source>
</evidence>
<feature type="transmembrane region" description="Helical" evidence="6">
    <location>
        <begin position="287"/>
        <end position="306"/>
    </location>
</feature>
<dbReference type="InterPro" id="IPR022791">
    <property type="entry name" value="L-PG_synthase/AglD"/>
</dbReference>
<reference evidence="7 8" key="1">
    <citation type="submission" date="2017-01" db="EMBL/GenBank/DDBJ databases">
        <title>Genomic analysis of Xuhuaishuia manganoxidans DY6-4.</title>
        <authorList>
            <person name="Wang X."/>
        </authorList>
    </citation>
    <scope>NUCLEOTIDE SEQUENCE [LARGE SCALE GENOMIC DNA]</scope>
    <source>
        <strain evidence="7 8">DY6-4</strain>
    </source>
</reference>
<evidence type="ECO:0000256" key="4">
    <source>
        <dbReference type="ARBA" id="ARBA00022989"/>
    </source>
</evidence>
<name>A0A1U7DLV5_9RHOB</name>
<dbReference type="STRING" id="1267768.BV394_06265"/>
<keyword evidence="5 6" id="KW-0472">Membrane</keyword>
<keyword evidence="8" id="KW-1185">Reference proteome</keyword>
<evidence type="ECO:0000313" key="8">
    <source>
        <dbReference type="Proteomes" id="UP000187266"/>
    </source>
</evidence>
<evidence type="ECO:0000256" key="3">
    <source>
        <dbReference type="ARBA" id="ARBA00022692"/>
    </source>
</evidence>
<dbReference type="OrthoDB" id="9799911at2"/>
<evidence type="ECO:0000256" key="6">
    <source>
        <dbReference type="SAM" id="Phobius"/>
    </source>
</evidence>
<dbReference type="EMBL" id="CP019124">
    <property type="protein sequence ID" value="APX91007.1"/>
    <property type="molecule type" value="Genomic_DNA"/>
</dbReference>